<accession>A0A516KD98</accession>
<dbReference type="KEGG" id="aqt:FN924_03770"/>
<gene>
    <name evidence="1" type="ORF">FN924_03770</name>
</gene>
<dbReference type="RefSeq" id="WP_143892135.1">
    <property type="nucleotide sequence ID" value="NZ_CP041666.1"/>
</dbReference>
<sequence length="132" mass="15792">MDFQNWLEQYKTAWTTCDLDKMKEYIAKDYQAREIRRGELMDFGYEESINGWEQGFQFVQESDGVWELKQLNHYSLHPNQEMVVLMATIRLNDKRVPTANLFFETFEEKEGAWQLVRSYIEAGLPSDNIDEY</sequence>
<dbReference type="SUPFAM" id="SSF54427">
    <property type="entry name" value="NTF2-like"/>
    <property type="match status" value="1"/>
</dbReference>
<keyword evidence="2" id="KW-1185">Reference proteome</keyword>
<dbReference type="AlphaFoldDB" id="A0A516KD98"/>
<evidence type="ECO:0000313" key="1">
    <source>
        <dbReference type="EMBL" id="QDP39385.1"/>
    </source>
</evidence>
<dbReference type="InterPro" id="IPR032710">
    <property type="entry name" value="NTF2-like_dom_sf"/>
</dbReference>
<protein>
    <submittedName>
        <fullName evidence="1">Flavoprotein</fullName>
    </submittedName>
</protein>
<dbReference type="Proteomes" id="UP000315215">
    <property type="component" value="Chromosome"/>
</dbReference>
<proteinExistence type="predicted"/>
<organism evidence="1 2">
    <name type="scientific">Radiobacillus deserti</name>
    <dbReference type="NCBI Taxonomy" id="2594883"/>
    <lineage>
        <taxon>Bacteria</taxon>
        <taxon>Bacillati</taxon>
        <taxon>Bacillota</taxon>
        <taxon>Bacilli</taxon>
        <taxon>Bacillales</taxon>
        <taxon>Bacillaceae</taxon>
        <taxon>Radiobacillus</taxon>
    </lineage>
</organism>
<dbReference type="OrthoDB" id="2454203at2"/>
<reference evidence="1 2" key="1">
    <citation type="submission" date="2019-07" db="EMBL/GenBank/DDBJ databases">
        <authorList>
            <person name="Li J."/>
        </authorList>
    </citation>
    <scope>NUCLEOTIDE SEQUENCE [LARGE SCALE GENOMIC DNA]</scope>
    <source>
        <strain evidence="1 2">TKL69</strain>
    </source>
</reference>
<evidence type="ECO:0000313" key="2">
    <source>
        <dbReference type="Proteomes" id="UP000315215"/>
    </source>
</evidence>
<dbReference type="EMBL" id="CP041666">
    <property type="protein sequence ID" value="QDP39385.1"/>
    <property type="molecule type" value="Genomic_DNA"/>
</dbReference>
<name>A0A516KD98_9BACI</name>